<dbReference type="Gramene" id="TuG1812G0300002733.01.T01">
    <property type="protein sequence ID" value="TuG1812G0300002733.01.T01"/>
    <property type="gene ID" value="TuG1812G0300002733.01"/>
</dbReference>
<evidence type="ECO:0000256" key="1">
    <source>
        <dbReference type="SAM" id="MobiDB-lite"/>
    </source>
</evidence>
<organism evidence="3 4">
    <name type="scientific">Triticum urartu</name>
    <name type="common">Red wild einkorn</name>
    <name type="synonym">Crithodium urartu</name>
    <dbReference type="NCBI Taxonomy" id="4572"/>
    <lineage>
        <taxon>Eukaryota</taxon>
        <taxon>Viridiplantae</taxon>
        <taxon>Streptophyta</taxon>
        <taxon>Embryophyta</taxon>
        <taxon>Tracheophyta</taxon>
        <taxon>Spermatophyta</taxon>
        <taxon>Magnoliopsida</taxon>
        <taxon>Liliopsida</taxon>
        <taxon>Poales</taxon>
        <taxon>Poaceae</taxon>
        <taxon>BOP clade</taxon>
        <taxon>Pooideae</taxon>
        <taxon>Triticodae</taxon>
        <taxon>Triticeae</taxon>
        <taxon>Triticinae</taxon>
        <taxon>Triticum</taxon>
    </lineage>
</organism>
<evidence type="ECO:0000313" key="4">
    <source>
        <dbReference type="Proteomes" id="UP000015106"/>
    </source>
</evidence>
<protein>
    <submittedName>
        <fullName evidence="3">Uncharacterized protein</fullName>
    </submittedName>
</protein>
<name>A0A8R7TWD2_TRIUA</name>
<reference evidence="4" key="1">
    <citation type="journal article" date="2013" name="Nature">
        <title>Draft genome of the wheat A-genome progenitor Triticum urartu.</title>
        <authorList>
            <person name="Ling H.Q."/>
            <person name="Zhao S."/>
            <person name="Liu D."/>
            <person name="Wang J."/>
            <person name="Sun H."/>
            <person name="Zhang C."/>
            <person name="Fan H."/>
            <person name="Li D."/>
            <person name="Dong L."/>
            <person name="Tao Y."/>
            <person name="Gao C."/>
            <person name="Wu H."/>
            <person name="Li Y."/>
            <person name="Cui Y."/>
            <person name="Guo X."/>
            <person name="Zheng S."/>
            <person name="Wang B."/>
            <person name="Yu K."/>
            <person name="Liang Q."/>
            <person name="Yang W."/>
            <person name="Lou X."/>
            <person name="Chen J."/>
            <person name="Feng M."/>
            <person name="Jian J."/>
            <person name="Zhang X."/>
            <person name="Luo G."/>
            <person name="Jiang Y."/>
            <person name="Liu J."/>
            <person name="Wang Z."/>
            <person name="Sha Y."/>
            <person name="Zhang B."/>
            <person name="Wu H."/>
            <person name="Tang D."/>
            <person name="Shen Q."/>
            <person name="Xue P."/>
            <person name="Zou S."/>
            <person name="Wang X."/>
            <person name="Liu X."/>
            <person name="Wang F."/>
            <person name="Yang Y."/>
            <person name="An X."/>
            <person name="Dong Z."/>
            <person name="Zhang K."/>
            <person name="Zhang X."/>
            <person name="Luo M.C."/>
            <person name="Dvorak J."/>
            <person name="Tong Y."/>
            <person name="Wang J."/>
            <person name="Yang H."/>
            <person name="Li Z."/>
            <person name="Wang D."/>
            <person name="Zhang A."/>
            <person name="Wang J."/>
        </authorList>
    </citation>
    <scope>NUCLEOTIDE SEQUENCE</scope>
    <source>
        <strain evidence="4">cv. G1812</strain>
    </source>
</reference>
<dbReference type="EnsemblPlants" id="TuG1812G0300002733.01.T01">
    <property type="protein sequence ID" value="TuG1812G0300002733.01.T01"/>
    <property type="gene ID" value="TuG1812G0300002733.01"/>
</dbReference>
<evidence type="ECO:0000256" key="2">
    <source>
        <dbReference type="SAM" id="Phobius"/>
    </source>
</evidence>
<reference evidence="3" key="2">
    <citation type="submission" date="2018-03" db="EMBL/GenBank/DDBJ databases">
        <title>The Triticum urartu genome reveals the dynamic nature of wheat genome evolution.</title>
        <authorList>
            <person name="Ling H."/>
            <person name="Ma B."/>
            <person name="Shi X."/>
            <person name="Liu H."/>
            <person name="Dong L."/>
            <person name="Sun H."/>
            <person name="Cao Y."/>
            <person name="Gao Q."/>
            <person name="Zheng S."/>
            <person name="Li Y."/>
            <person name="Yu Y."/>
            <person name="Du H."/>
            <person name="Qi M."/>
            <person name="Li Y."/>
            <person name="Yu H."/>
            <person name="Cui Y."/>
            <person name="Wang N."/>
            <person name="Chen C."/>
            <person name="Wu H."/>
            <person name="Zhao Y."/>
            <person name="Zhang J."/>
            <person name="Li Y."/>
            <person name="Zhou W."/>
            <person name="Zhang B."/>
            <person name="Hu W."/>
            <person name="Eijk M."/>
            <person name="Tang J."/>
            <person name="Witsenboer H."/>
            <person name="Zhao S."/>
            <person name="Li Z."/>
            <person name="Zhang A."/>
            <person name="Wang D."/>
            <person name="Liang C."/>
        </authorList>
    </citation>
    <scope>NUCLEOTIDE SEQUENCE [LARGE SCALE GENOMIC DNA]</scope>
    <source>
        <strain evidence="3">cv. G1812</strain>
    </source>
</reference>
<evidence type="ECO:0000313" key="3">
    <source>
        <dbReference type="EnsemblPlants" id="TuG1812G0300002733.01.T01"/>
    </source>
</evidence>
<dbReference type="Proteomes" id="UP000015106">
    <property type="component" value="Chromosome 3"/>
</dbReference>
<feature type="region of interest" description="Disordered" evidence="1">
    <location>
        <begin position="1"/>
        <end position="26"/>
    </location>
</feature>
<proteinExistence type="predicted"/>
<gene>
    <name evidence="3" type="primary">LOC125544228</name>
</gene>
<feature type="transmembrane region" description="Helical" evidence="2">
    <location>
        <begin position="104"/>
        <end position="125"/>
    </location>
</feature>
<sequence>AKENKNQRRKKEGEEKETGGQSSSSVPVLLLPLRRRLPKARFEEGWLPRPPSPSPWLHCIGIRDRLRSKRPWIILRRVLILLLEECPQPALLSSQHQQSENLQLLMIMQYLMIQVITSIFLYRIISLH</sequence>
<keyword evidence="2" id="KW-1133">Transmembrane helix</keyword>
<feature type="compositionally biased region" description="Basic and acidic residues" evidence="1">
    <location>
        <begin position="1"/>
        <end position="18"/>
    </location>
</feature>
<keyword evidence="2" id="KW-0812">Transmembrane</keyword>
<dbReference type="AlphaFoldDB" id="A0A8R7TWD2"/>
<reference evidence="3" key="3">
    <citation type="submission" date="2022-06" db="UniProtKB">
        <authorList>
            <consortium name="EnsemblPlants"/>
        </authorList>
    </citation>
    <scope>IDENTIFICATION</scope>
</reference>
<accession>A0A8R7TWD2</accession>
<keyword evidence="4" id="KW-1185">Reference proteome</keyword>
<keyword evidence="2" id="KW-0472">Membrane</keyword>